<name>A0A1Q8E6H1_9STRE</name>
<evidence type="ECO:0000256" key="6">
    <source>
        <dbReference type="SAM" id="Phobius"/>
    </source>
</evidence>
<organism evidence="9 10">
    <name type="scientific">Streptococcus cuniculi</name>
    <dbReference type="NCBI Taxonomy" id="1432788"/>
    <lineage>
        <taxon>Bacteria</taxon>
        <taxon>Bacillati</taxon>
        <taxon>Bacillota</taxon>
        <taxon>Bacilli</taxon>
        <taxon>Lactobacillales</taxon>
        <taxon>Streptococcaceae</taxon>
        <taxon>Streptococcus</taxon>
    </lineage>
</organism>
<keyword evidence="1" id="KW-0134">Cell wall</keyword>
<feature type="domain" description="Gram-positive cocci surface proteins LPxTG" evidence="8">
    <location>
        <begin position="416"/>
        <end position="450"/>
    </location>
</feature>
<dbReference type="Pfam" id="PF00746">
    <property type="entry name" value="Gram_pos_anchor"/>
    <property type="match status" value="1"/>
</dbReference>
<evidence type="ECO:0000256" key="4">
    <source>
        <dbReference type="ARBA" id="ARBA00023088"/>
    </source>
</evidence>
<feature type="transmembrane region" description="Helical" evidence="6">
    <location>
        <begin position="423"/>
        <end position="442"/>
    </location>
</feature>
<feature type="region of interest" description="Disordered" evidence="5">
    <location>
        <begin position="317"/>
        <end position="416"/>
    </location>
</feature>
<keyword evidence="6" id="KW-0472">Membrane</keyword>
<evidence type="ECO:0000256" key="1">
    <source>
        <dbReference type="ARBA" id="ARBA00022512"/>
    </source>
</evidence>
<comment type="caution">
    <text evidence="9">The sequence shown here is derived from an EMBL/GenBank/DDBJ whole genome shotgun (WGS) entry which is preliminary data.</text>
</comment>
<evidence type="ECO:0000313" key="9">
    <source>
        <dbReference type="EMBL" id="OLF47364.1"/>
    </source>
</evidence>
<reference evidence="10" key="1">
    <citation type="submission" date="2016-12" db="EMBL/GenBank/DDBJ databases">
        <authorList>
            <person name="Gulvik C.A."/>
        </authorList>
    </citation>
    <scope>NUCLEOTIDE SEQUENCE [LARGE SCALE GENOMIC DNA]</scope>
    <source>
        <strain evidence="10">NED12-00049-6B</strain>
    </source>
</reference>
<keyword evidence="2" id="KW-0964">Secreted</keyword>
<dbReference type="NCBIfam" id="TIGR01167">
    <property type="entry name" value="LPXTG_anchor"/>
    <property type="match status" value="1"/>
</dbReference>
<dbReference type="RefSeq" id="WP_075105363.1">
    <property type="nucleotide sequence ID" value="NZ_MSJM01000007.1"/>
</dbReference>
<feature type="signal peptide" evidence="7">
    <location>
        <begin position="1"/>
        <end position="21"/>
    </location>
</feature>
<keyword evidence="6" id="KW-0812">Transmembrane</keyword>
<accession>A0A1Q8E6H1</accession>
<gene>
    <name evidence="9" type="ORF">BU202_08570</name>
</gene>
<proteinExistence type="predicted"/>
<keyword evidence="10" id="KW-1185">Reference proteome</keyword>
<feature type="compositionally biased region" description="Low complexity" evidence="5">
    <location>
        <begin position="317"/>
        <end position="394"/>
    </location>
</feature>
<keyword evidence="3 7" id="KW-0732">Signal</keyword>
<dbReference type="Proteomes" id="UP000186890">
    <property type="component" value="Unassembled WGS sequence"/>
</dbReference>
<keyword evidence="6" id="KW-1133">Transmembrane helix</keyword>
<evidence type="ECO:0000256" key="2">
    <source>
        <dbReference type="ARBA" id="ARBA00022525"/>
    </source>
</evidence>
<keyword evidence="4" id="KW-0572">Peptidoglycan-anchor</keyword>
<dbReference type="InterPro" id="IPR019931">
    <property type="entry name" value="LPXTG_anchor"/>
</dbReference>
<feature type="chain" id="PRO_5039024669" description="Gram-positive cocci surface proteins LPxTG domain-containing protein" evidence="7">
    <location>
        <begin position="22"/>
        <end position="450"/>
    </location>
</feature>
<evidence type="ECO:0000259" key="8">
    <source>
        <dbReference type="PROSITE" id="PS50847"/>
    </source>
</evidence>
<dbReference type="EMBL" id="MSJM01000007">
    <property type="protein sequence ID" value="OLF47364.1"/>
    <property type="molecule type" value="Genomic_DNA"/>
</dbReference>
<sequence>MKKLIVLGAALLLLCSSSSVGAVTAANVDSTQGSVDVTPLGATESSDGTVVYSYQVSLLPVLSSDHIQTANSFAVTVPALVKETKFTLIGTHEVELDQNGEYTSSYKPVEVSVPLGKQDAKTYYDDDSDHSLPTYNAIAAGDANPENKVLDFNGVEPGMVESDDVKQYGLVSKVRYPVAVRVDLVVDKEVAKQNPRLAVDVRNVWRSFSESDRYSGYSDGAQAIEDFRRTLGEYSPSYRYVGNPSLIKPGSFDNDGLHLAGDVAITKATGDWSHIGRDVSPGFNYVDTFQLHRNVAVRYIAPEYEDLADVAVVEYVPSTEPSSTPPSSSTDSSTEPSSTSPSSSTDSSTEPTSTLPSSSTDSSTEPTSTSPSSSTDKSTEPSSTTEPPASTSPDGTDTGVDSSQVGGTKAKQHKVLPTTGEQVSVWLVALGLLILVVAVFIYRRKKSDKR</sequence>
<evidence type="ECO:0000313" key="10">
    <source>
        <dbReference type="Proteomes" id="UP000186890"/>
    </source>
</evidence>
<dbReference type="PROSITE" id="PS50847">
    <property type="entry name" value="GRAM_POS_ANCHORING"/>
    <property type="match status" value="1"/>
</dbReference>
<protein>
    <recommendedName>
        <fullName evidence="8">Gram-positive cocci surface proteins LPxTG domain-containing protein</fullName>
    </recommendedName>
</protein>
<evidence type="ECO:0000256" key="5">
    <source>
        <dbReference type="SAM" id="MobiDB-lite"/>
    </source>
</evidence>
<dbReference type="AlphaFoldDB" id="A0A1Q8E6H1"/>
<evidence type="ECO:0000256" key="3">
    <source>
        <dbReference type="ARBA" id="ARBA00022729"/>
    </source>
</evidence>
<evidence type="ECO:0000256" key="7">
    <source>
        <dbReference type="SAM" id="SignalP"/>
    </source>
</evidence>